<dbReference type="InterPro" id="IPR050602">
    <property type="entry name" value="Malonyl-ACP_OMT"/>
</dbReference>
<name>K6YPQ6_9ALTE</name>
<accession>K6YPQ6</accession>
<evidence type="ECO:0000313" key="5">
    <source>
        <dbReference type="Proteomes" id="UP000006322"/>
    </source>
</evidence>
<evidence type="ECO:0000313" key="4">
    <source>
        <dbReference type="EMBL" id="GAC34719.1"/>
    </source>
</evidence>
<dbReference type="PANTHER" id="PTHR13090:SF1">
    <property type="entry name" value="ARGININE-HYDROXYLASE NDUFAF5, MITOCHONDRIAL"/>
    <property type="match status" value="1"/>
</dbReference>
<keyword evidence="2 4" id="KW-0808">Transferase</keyword>
<protein>
    <submittedName>
        <fullName evidence="4">Malonyl-CoA O-methyltransferase</fullName>
        <ecNumber evidence="4">2.1.1.197</ecNumber>
    </submittedName>
</protein>
<dbReference type="STRING" id="1129793.GPLA_3839"/>
<sequence>MVKHVDERPMVNPVNSVTLERRLKSRIAMQFSRAATRYDNAAQVQIDIADDAVVLFTEHTKNDLTKLPRRVLDIGCGTGRVTRQLAETGVNKAQNILAMDLAFGMLQHAEQAWEQPISGQSAPQLSTICWLQGDAEHIPLGDNTLEGVFSSMALQWCKDRTQVCHEINRVLVSGARGVLAIMCAGSMHELDTCWQHIDHTRQINHFASAHDWASSAEKVGLQVKMQQKNYVTWHADVRTLLGSMKQIGANVVTGNGQKKTISRPTLHTLEQYYQEQFGSHQGLPLTYSVCFLQITKP</sequence>
<dbReference type="PANTHER" id="PTHR13090">
    <property type="entry name" value="ARGININE-HYDROXYLASE NDUFAF5, MITOCHONDRIAL"/>
    <property type="match status" value="1"/>
</dbReference>
<dbReference type="EC" id="2.1.1.197" evidence="4"/>
<evidence type="ECO:0000256" key="1">
    <source>
        <dbReference type="ARBA" id="ARBA00022603"/>
    </source>
</evidence>
<organism evidence="4 5">
    <name type="scientific">Paraglaciecola polaris LMG 21857</name>
    <dbReference type="NCBI Taxonomy" id="1129793"/>
    <lineage>
        <taxon>Bacteria</taxon>
        <taxon>Pseudomonadati</taxon>
        <taxon>Pseudomonadota</taxon>
        <taxon>Gammaproteobacteria</taxon>
        <taxon>Alteromonadales</taxon>
        <taxon>Alteromonadaceae</taxon>
        <taxon>Paraglaciecola</taxon>
    </lineage>
</organism>
<dbReference type="GO" id="GO:0008757">
    <property type="term" value="F:S-adenosylmethionine-dependent methyltransferase activity"/>
    <property type="evidence" value="ECO:0007669"/>
    <property type="project" value="InterPro"/>
</dbReference>
<proteinExistence type="predicted"/>
<dbReference type="InterPro" id="IPR013216">
    <property type="entry name" value="Methyltransf_11"/>
</dbReference>
<keyword evidence="5" id="KW-1185">Reference proteome</keyword>
<dbReference type="Pfam" id="PF08241">
    <property type="entry name" value="Methyltransf_11"/>
    <property type="match status" value="1"/>
</dbReference>
<dbReference type="GO" id="GO:0032259">
    <property type="term" value="P:methylation"/>
    <property type="evidence" value="ECO:0007669"/>
    <property type="project" value="UniProtKB-KW"/>
</dbReference>
<dbReference type="GO" id="GO:0102130">
    <property type="term" value="F:malonyl-CoA methyltransferase activity"/>
    <property type="evidence" value="ECO:0007669"/>
    <property type="project" value="UniProtKB-EC"/>
</dbReference>
<comment type="caution">
    <text evidence="4">The sequence shown here is derived from an EMBL/GenBank/DDBJ whole genome shotgun (WGS) entry which is preliminary data.</text>
</comment>
<dbReference type="Proteomes" id="UP000006322">
    <property type="component" value="Unassembled WGS sequence"/>
</dbReference>
<dbReference type="EMBL" id="BAER01000115">
    <property type="protein sequence ID" value="GAC34719.1"/>
    <property type="molecule type" value="Genomic_DNA"/>
</dbReference>
<gene>
    <name evidence="4" type="primary">bioC</name>
    <name evidence="4" type="ORF">GPLA_3839</name>
</gene>
<evidence type="ECO:0000256" key="2">
    <source>
        <dbReference type="ARBA" id="ARBA00022679"/>
    </source>
</evidence>
<reference evidence="5" key="1">
    <citation type="journal article" date="2014" name="Environ. Microbiol.">
        <title>Comparative genomics of the marine bacterial genus Glaciecola reveals the high degree of genomic diversity and genomic characteristic for cold adaptation.</title>
        <authorList>
            <person name="Qin Q.L."/>
            <person name="Xie B.B."/>
            <person name="Yu Y."/>
            <person name="Shu Y.L."/>
            <person name="Rong J.C."/>
            <person name="Zhang Y.J."/>
            <person name="Zhao D.L."/>
            <person name="Chen X.L."/>
            <person name="Zhang X.Y."/>
            <person name="Chen B."/>
            <person name="Zhou B.C."/>
            <person name="Zhang Y.Z."/>
        </authorList>
    </citation>
    <scope>NUCLEOTIDE SEQUENCE [LARGE SCALE GENOMIC DNA]</scope>
    <source>
        <strain evidence="5">LMG 21857</strain>
    </source>
</reference>
<dbReference type="Gene3D" id="3.40.50.150">
    <property type="entry name" value="Vaccinia Virus protein VP39"/>
    <property type="match status" value="1"/>
</dbReference>
<dbReference type="AlphaFoldDB" id="K6YPQ6"/>
<dbReference type="InterPro" id="IPR029063">
    <property type="entry name" value="SAM-dependent_MTases_sf"/>
</dbReference>
<keyword evidence="1 4" id="KW-0489">Methyltransferase</keyword>
<dbReference type="SUPFAM" id="SSF53335">
    <property type="entry name" value="S-adenosyl-L-methionine-dependent methyltransferases"/>
    <property type="match status" value="1"/>
</dbReference>
<dbReference type="CDD" id="cd02440">
    <property type="entry name" value="AdoMet_MTases"/>
    <property type="match status" value="1"/>
</dbReference>
<evidence type="ECO:0000259" key="3">
    <source>
        <dbReference type="Pfam" id="PF08241"/>
    </source>
</evidence>
<feature type="domain" description="Methyltransferase type 11" evidence="3">
    <location>
        <begin position="72"/>
        <end position="175"/>
    </location>
</feature>